<dbReference type="EMBL" id="JAZHXI010000016">
    <property type="protein sequence ID" value="KAL2063121.1"/>
    <property type="molecule type" value="Genomic_DNA"/>
</dbReference>
<feature type="compositionally biased region" description="Basic and acidic residues" evidence="1">
    <location>
        <begin position="94"/>
        <end position="106"/>
    </location>
</feature>
<dbReference type="Proteomes" id="UP001595075">
    <property type="component" value="Unassembled WGS sequence"/>
</dbReference>
<organism evidence="2 3">
    <name type="scientific">Oculimacula yallundae</name>
    <dbReference type="NCBI Taxonomy" id="86028"/>
    <lineage>
        <taxon>Eukaryota</taxon>
        <taxon>Fungi</taxon>
        <taxon>Dikarya</taxon>
        <taxon>Ascomycota</taxon>
        <taxon>Pezizomycotina</taxon>
        <taxon>Leotiomycetes</taxon>
        <taxon>Helotiales</taxon>
        <taxon>Ploettnerulaceae</taxon>
        <taxon>Oculimacula</taxon>
    </lineage>
</organism>
<evidence type="ECO:0000313" key="3">
    <source>
        <dbReference type="Proteomes" id="UP001595075"/>
    </source>
</evidence>
<sequence>MSAPSNSSASEAARARKRSLKDRVLGCMVHDVTGQTQSKRQRTKLFANYTDFAKKYGHPRGISKLRIDHTILKYTGKSGLSPLSPGKYRQSDATTKEEERRRQGAKRLREYQRKVLLGFTSEELHKMDALPGMDARKMEFQLSTVPIHPMLAQCQWLADSKLPEHESTIALWVGDLGSSWFVRLFFAGNPTVWQILEPILQLATMILTTAADSECMYFRRLPLFRHSTSGEARCRNTSETDTLDYILTSVITIGFDALLHGSYQMLTEQPGMGGPRHCFFSRNPEKRILDSQTPYFKTKAIQELFTSMQRLVRFGIYSRHQTGNENDRLSSDPDRFNYGRTTRNIILRRMEIHISVEDLEPLLTGNLTDAEILAQRFAVSNTIVHEIAHAAYATLRLLSFRTASFPSFRDTLEDSIADRYCDQLGYSLTHHIFGGEVEELVHPTRSMGGPGLAPFAAAKGSFFNKDNLYYGRNAGYRRPTTEPPPANNLDSFMIKEHWAIPNNWYATIVTWELWDQKVRSYGLKALEIGPLKYGLRWLPGSVENLMMKNIEGKGLVTTIESFEAILHGSIVLGDPKAKQQEVAEENKRLMKGQQITEALSVLKLESSDVRKSDNGRGRDTEVALEDRVKTVPEYPEIRIGSSQLTQPCPRFEEIKA</sequence>
<proteinExistence type="predicted"/>
<protein>
    <submittedName>
        <fullName evidence="2">Uncharacterized protein</fullName>
    </submittedName>
</protein>
<evidence type="ECO:0000256" key="1">
    <source>
        <dbReference type="SAM" id="MobiDB-lite"/>
    </source>
</evidence>
<gene>
    <name evidence="2" type="ORF">VTL71DRAFT_6193</name>
</gene>
<comment type="caution">
    <text evidence="2">The sequence shown here is derived from an EMBL/GenBank/DDBJ whole genome shotgun (WGS) entry which is preliminary data.</text>
</comment>
<feature type="region of interest" description="Disordered" evidence="1">
    <location>
        <begin position="82"/>
        <end position="106"/>
    </location>
</feature>
<name>A0ABR4C167_9HELO</name>
<accession>A0ABR4C167</accession>
<reference evidence="2 3" key="1">
    <citation type="journal article" date="2024" name="Commun. Biol.">
        <title>Comparative genomic analysis of thermophilic fungi reveals convergent evolutionary adaptations and gene losses.</title>
        <authorList>
            <person name="Steindorff A.S."/>
            <person name="Aguilar-Pontes M.V."/>
            <person name="Robinson A.J."/>
            <person name="Andreopoulos B."/>
            <person name="LaButti K."/>
            <person name="Kuo A."/>
            <person name="Mondo S."/>
            <person name="Riley R."/>
            <person name="Otillar R."/>
            <person name="Haridas S."/>
            <person name="Lipzen A."/>
            <person name="Grimwood J."/>
            <person name="Schmutz J."/>
            <person name="Clum A."/>
            <person name="Reid I.D."/>
            <person name="Moisan M.C."/>
            <person name="Butler G."/>
            <person name="Nguyen T.T.M."/>
            <person name="Dewar K."/>
            <person name="Conant G."/>
            <person name="Drula E."/>
            <person name="Henrissat B."/>
            <person name="Hansel C."/>
            <person name="Singer S."/>
            <person name="Hutchinson M.I."/>
            <person name="de Vries R.P."/>
            <person name="Natvig D.O."/>
            <person name="Powell A.J."/>
            <person name="Tsang A."/>
            <person name="Grigoriev I.V."/>
        </authorList>
    </citation>
    <scope>NUCLEOTIDE SEQUENCE [LARGE SCALE GENOMIC DNA]</scope>
    <source>
        <strain evidence="2 3">CBS 494.80</strain>
    </source>
</reference>
<keyword evidence="3" id="KW-1185">Reference proteome</keyword>
<evidence type="ECO:0000313" key="2">
    <source>
        <dbReference type="EMBL" id="KAL2063121.1"/>
    </source>
</evidence>